<evidence type="ECO:0000313" key="1">
    <source>
        <dbReference type="EMBL" id="STT82344.1"/>
    </source>
</evidence>
<sequence length="61" mass="7222">MCGKRRRNEWKFRYQRTAIVDDLPGEGCMVPRINLTQPIAQYRDSFTLRRQRAAVRDPVNA</sequence>
<dbReference type="EMBL" id="UGLH01000006">
    <property type="protein sequence ID" value="STT82344.1"/>
    <property type="molecule type" value="Genomic_DNA"/>
</dbReference>
<dbReference type="Proteomes" id="UP000254340">
    <property type="component" value="Unassembled WGS sequence"/>
</dbReference>
<dbReference type="AlphaFoldDB" id="A0A377XK72"/>
<organism evidence="1 2">
    <name type="scientific">Klebsiella pneumoniae</name>
    <dbReference type="NCBI Taxonomy" id="573"/>
    <lineage>
        <taxon>Bacteria</taxon>
        <taxon>Pseudomonadati</taxon>
        <taxon>Pseudomonadota</taxon>
        <taxon>Gammaproteobacteria</taxon>
        <taxon>Enterobacterales</taxon>
        <taxon>Enterobacteriaceae</taxon>
        <taxon>Klebsiella/Raoultella group</taxon>
        <taxon>Klebsiella</taxon>
        <taxon>Klebsiella pneumoniae complex</taxon>
    </lineage>
</organism>
<gene>
    <name evidence="1" type="ORF">NCTC5047_03311</name>
</gene>
<protein>
    <submittedName>
        <fullName evidence="1">Uncharacterized protein</fullName>
    </submittedName>
</protein>
<accession>A0A377XK72</accession>
<reference evidence="1 2" key="1">
    <citation type="submission" date="2018-06" db="EMBL/GenBank/DDBJ databases">
        <authorList>
            <consortium name="Pathogen Informatics"/>
            <person name="Doyle S."/>
        </authorList>
    </citation>
    <scope>NUCLEOTIDE SEQUENCE [LARGE SCALE GENOMIC DNA]</scope>
    <source>
        <strain evidence="1 2">NCTC5047</strain>
    </source>
</reference>
<evidence type="ECO:0000313" key="2">
    <source>
        <dbReference type="Proteomes" id="UP000254340"/>
    </source>
</evidence>
<proteinExistence type="predicted"/>
<name>A0A377XK72_KLEPN</name>